<keyword evidence="10" id="KW-1185">Reference proteome</keyword>
<dbReference type="InterPro" id="IPR029510">
    <property type="entry name" value="Ald_DH_CS_GLU"/>
</dbReference>
<name>A0AAD9FVK6_PAPLA</name>
<protein>
    <recommendedName>
        <fullName evidence="5">aldehyde dehydrogenase (NAD(+))</fullName>
        <ecNumber evidence="5">1.2.1.3</ecNumber>
    </recommendedName>
</protein>
<comment type="subunit">
    <text evidence="2">Homotetramer.</text>
</comment>
<evidence type="ECO:0000256" key="3">
    <source>
        <dbReference type="ARBA" id="ARBA00023002"/>
    </source>
</evidence>
<evidence type="ECO:0000256" key="7">
    <source>
        <dbReference type="RuleBase" id="RU003345"/>
    </source>
</evidence>
<sequence>MTIDLAPHTALFGRLGLSTTSPNQGVYDGTAWKASGPIIDSINPASGSVLASVQEASLEDVQRTMAAARAAFKVWRKVAAPARGEVVRQIRLAIAEALPDLGALITLEMGKIASEGRGEVQEFVDVADYAVGLSRSIGGTVIPSERDKHFITEVSNPLGVVGCITAFNFPIAVYGWNVALALVCGDSTVWKPAQTTPLCAIATNKIIVRVLEDIGYPGAISALLCGGGEIGAGVVDSPEVDLISFTGSEARGRLIGMEAAGKFKQSLLELGGNNAAIVMPDANIPLALQSCTFAALGTAGQRCTTTRRLFLHKSIADEFLKGLVKAYKSVTQRIGRPEDPNTLIGPLHSQDGVERYLRAVDKIKQQGGEILIGGEVHQHADQGLKAGHWVLPTIAFYSTLQGVSIIKEETFAPILHVATFETLEEAIELNNGVAQGLSSALFTQNMSNVFQWIGAEGSDCGIVNVNGSTSGAEIGGRFGGNKSTGWGRESGGDAWKQYVRWSSCTLNWSNELGLAQGVSFE</sequence>
<organism evidence="9 10">
    <name type="scientific">Papiliotrema laurentii</name>
    <name type="common">Cryptococcus laurentii</name>
    <dbReference type="NCBI Taxonomy" id="5418"/>
    <lineage>
        <taxon>Eukaryota</taxon>
        <taxon>Fungi</taxon>
        <taxon>Dikarya</taxon>
        <taxon>Basidiomycota</taxon>
        <taxon>Agaricomycotina</taxon>
        <taxon>Tremellomycetes</taxon>
        <taxon>Tremellales</taxon>
        <taxon>Rhynchogastremaceae</taxon>
        <taxon>Papiliotrema</taxon>
    </lineage>
</organism>
<dbReference type="InterPro" id="IPR016163">
    <property type="entry name" value="Ald_DH_C"/>
</dbReference>
<dbReference type="Proteomes" id="UP001182556">
    <property type="component" value="Unassembled WGS sequence"/>
</dbReference>
<dbReference type="EMBL" id="JAODAN010000001">
    <property type="protein sequence ID" value="KAK1926920.1"/>
    <property type="molecule type" value="Genomic_DNA"/>
</dbReference>
<keyword evidence="4" id="KW-0520">NAD</keyword>
<evidence type="ECO:0000256" key="6">
    <source>
        <dbReference type="PROSITE-ProRule" id="PRU10007"/>
    </source>
</evidence>
<evidence type="ECO:0000313" key="9">
    <source>
        <dbReference type="EMBL" id="KAK1926920.1"/>
    </source>
</evidence>
<comment type="caution">
    <text evidence="9">The sequence shown here is derived from an EMBL/GenBank/DDBJ whole genome shotgun (WGS) entry which is preliminary data.</text>
</comment>
<dbReference type="PANTHER" id="PTHR43521:SF1">
    <property type="entry name" value="ALPHA-AMINOADIPIC SEMIALDEHYDE DEHYDROGENASE"/>
    <property type="match status" value="1"/>
</dbReference>
<evidence type="ECO:0000313" key="10">
    <source>
        <dbReference type="Proteomes" id="UP001182556"/>
    </source>
</evidence>
<evidence type="ECO:0000256" key="5">
    <source>
        <dbReference type="ARBA" id="ARBA00024226"/>
    </source>
</evidence>
<evidence type="ECO:0000256" key="4">
    <source>
        <dbReference type="ARBA" id="ARBA00023027"/>
    </source>
</evidence>
<dbReference type="PANTHER" id="PTHR43521">
    <property type="entry name" value="ALPHA-AMINOADIPIC SEMIALDEHYDE DEHYDROGENASE"/>
    <property type="match status" value="1"/>
</dbReference>
<evidence type="ECO:0000256" key="2">
    <source>
        <dbReference type="ARBA" id="ARBA00011881"/>
    </source>
</evidence>
<dbReference type="GO" id="GO:0004029">
    <property type="term" value="F:aldehyde dehydrogenase (NAD+) activity"/>
    <property type="evidence" value="ECO:0007669"/>
    <property type="project" value="UniProtKB-EC"/>
</dbReference>
<dbReference type="Gene3D" id="3.40.605.10">
    <property type="entry name" value="Aldehyde Dehydrogenase, Chain A, domain 1"/>
    <property type="match status" value="1"/>
</dbReference>
<dbReference type="PROSITE" id="PS00687">
    <property type="entry name" value="ALDEHYDE_DEHYDR_GLU"/>
    <property type="match status" value="1"/>
</dbReference>
<feature type="domain" description="Aldehyde dehydrogenase" evidence="8">
    <location>
        <begin position="37"/>
        <end position="501"/>
    </location>
</feature>
<dbReference type="EC" id="1.2.1.3" evidence="5"/>
<dbReference type="FunFam" id="3.40.309.10:FF:000018">
    <property type="entry name" value="Alpha-aminoadipic semialdehyde dehydrogenase"/>
    <property type="match status" value="1"/>
</dbReference>
<accession>A0AAD9FVK6</accession>
<reference evidence="9" key="1">
    <citation type="submission" date="2023-02" db="EMBL/GenBank/DDBJ databases">
        <title>Identification and recombinant expression of a fungal hydrolase from Papiliotrema laurentii that hydrolyzes apple cutin and clears colloidal polyester polyurethane.</title>
        <authorList>
            <consortium name="DOE Joint Genome Institute"/>
            <person name="Roman V.A."/>
            <person name="Bojanowski C."/>
            <person name="Crable B.R."/>
            <person name="Wagner D.N."/>
            <person name="Hung C.S."/>
            <person name="Nadeau L.J."/>
            <person name="Schratz L."/>
            <person name="Haridas S."/>
            <person name="Pangilinan J."/>
            <person name="Lipzen A."/>
            <person name="Na H."/>
            <person name="Yan M."/>
            <person name="Ng V."/>
            <person name="Grigoriev I.V."/>
            <person name="Spatafora J.W."/>
            <person name="Barlow D."/>
            <person name="Biffinger J."/>
            <person name="Kelley-Loughnane N."/>
            <person name="Varaljay V.A."/>
            <person name="Crookes-Goodson W.J."/>
        </authorList>
    </citation>
    <scope>NUCLEOTIDE SEQUENCE</scope>
    <source>
        <strain evidence="9">5307AH</strain>
    </source>
</reference>
<dbReference type="SUPFAM" id="SSF53720">
    <property type="entry name" value="ALDH-like"/>
    <property type="match status" value="1"/>
</dbReference>
<dbReference type="InterPro" id="IPR044638">
    <property type="entry name" value="ALDH7A1-like"/>
</dbReference>
<proteinExistence type="inferred from homology"/>
<dbReference type="AlphaFoldDB" id="A0AAD9FVK6"/>
<evidence type="ECO:0000259" key="8">
    <source>
        <dbReference type="Pfam" id="PF00171"/>
    </source>
</evidence>
<keyword evidence="3 7" id="KW-0560">Oxidoreductase</keyword>
<dbReference type="Gene3D" id="3.40.309.10">
    <property type="entry name" value="Aldehyde Dehydrogenase, Chain A, domain 2"/>
    <property type="match status" value="1"/>
</dbReference>
<dbReference type="InterPro" id="IPR016162">
    <property type="entry name" value="Ald_DH_N"/>
</dbReference>
<evidence type="ECO:0000256" key="1">
    <source>
        <dbReference type="ARBA" id="ARBA00009986"/>
    </source>
</evidence>
<dbReference type="InterPro" id="IPR016161">
    <property type="entry name" value="Ald_DH/histidinol_DH"/>
</dbReference>
<dbReference type="InterPro" id="IPR015590">
    <property type="entry name" value="Aldehyde_DH_dom"/>
</dbReference>
<gene>
    <name evidence="9" type="ORF">DB88DRAFT_503698</name>
</gene>
<comment type="similarity">
    <text evidence="1 7">Belongs to the aldehyde dehydrogenase family.</text>
</comment>
<dbReference type="Pfam" id="PF00171">
    <property type="entry name" value="Aldedh"/>
    <property type="match status" value="1"/>
</dbReference>
<feature type="active site" evidence="6">
    <location>
        <position position="269"/>
    </location>
</feature>